<evidence type="ECO:0000313" key="1">
    <source>
        <dbReference type="EMBL" id="MCP3421155.1"/>
    </source>
</evidence>
<sequence>MAVLAAVVVTRDGRREVAPKPPAATPRASPAEAAAALAAFVDAVAGRDRDALEALSPAGMPASQELLSGIASNVRALALTSVSARYVNQVGTVSADGSWTGSAELTWQLEGFDEEPARSDVAVRFAPDGDGLAIAGFEASAGDGSRLPLWLRGRLSVARTGDVLVMADGPTSVAEAAAARAVRGIDVVRRVLPDWRSPVVVEVPASAAELDETLGAEPGTYAGIAAVTAPAGDPADLDGPVHVFVNPAVSDGLRRVGAQVVMSHELVHVATDAVRRPVEPWLLEGFADYVALRDTRLPDRVTLGRAIAAARRDGVPDALPTAADFDTRGRDLQARYEEAWLACRIISERLGEQRLVQLHREVVAAGSAPALALGTTTLTEPALVRAWQERLGDLVR</sequence>
<reference evidence="1 2" key="1">
    <citation type="submission" date="2022-06" db="EMBL/GenBank/DDBJ databases">
        <authorList>
            <person name="So Y."/>
        </authorList>
    </citation>
    <scope>NUCLEOTIDE SEQUENCE [LARGE SCALE GENOMIC DNA]</scope>
    <source>
        <strain evidence="1 2">STR3</strain>
    </source>
</reference>
<proteinExistence type="predicted"/>
<keyword evidence="2" id="KW-1185">Reference proteome</keyword>
<gene>
    <name evidence="1" type="ORF">NCI01_05045</name>
</gene>
<comment type="caution">
    <text evidence="1">The sequence shown here is derived from an EMBL/GenBank/DDBJ whole genome shotgun (WGS) entry which is preliminary data.</text>
</comment>
<evidence type="ECO:0000313" key="2">
    <source>
        <dbReference type="Proteomes" id="UP001204524"/>
    </source>
</evidence>
<name>A0ABT1KTS4_9ACTN</name>
<dbReference type="EMBL" id="JANARS010000002">
    <property type="protein sequence ID" value="MCP3421155.1"/>
    <property type="molecule type" value="Genomic_DNA"/>
</dbReference>
<dbReference type="RefSeq" id="WP_254180385.1">
    <property type="nucleotide sequence ID" value="NZ_JANARS010000002.1"/>
</dbReference>
<accession>A0ABT1KTS4</accession>
<protein>
    <recommendedName>
        <fullName evidence="3">Peptidase MA-like domain-containing protein</fullName>
    </recommendedName>
</protein>
<evidence type="ECO:0008006" key="3">
    <source>
        <dbReference type="Google" id="ProtNLM"/>
    </source>
</evidence>
<organism evidence="1 2">
    <name type="scientific">Nocardioides pinisoli</name>
    <dbReference type="NCBI Taxonomy" id="2950279"/>
    <lineage>
        <taxon>Bacteria</taxon>
        <taxon>Bacillati</taxon>
        <taxon>Actinomycetota</taxon>
        <taxon>Actinomycetes</taxon>
        <taxon>Propionibacteriales</taxon>
        <taxon>Nocardioidaceae</taxon>
        <taxon>Nocardioides</taxon>
    </lineage>
</organism>
<dbReference type="Proteomes" id="UP001204524">
    <property type="component" value="Unassembled WGS sequence"/>
</dbReference>